<dbReference type="InterPro" id="IPR036526">
    <property type="entry name" value="C-N_Hydrolase_sf"/>
</dbReference>
<evidence type="ECO:0000259" key="2">
    <source>
        <dbReference type="PROSITE" id="PS50263"/>
    </source>
</evidence>
<reference evidence="3 4" key="1">
    <citation type="submission" date="2016-10" db="EMBL/GenBank/DDBJ databases">
        <title>Genome Sequence of Pseudomonas putida GM4FR.</title>
        <authorList>
            <person name="Poehlein A."/>
            <person name="Wemheuer F."/>
            <person name="Hollensteiner J."/>
            <person name="Wemheuer B."/>
        </authorList>
    </citation>
    <scope>NUCLEOTIDE SEQUENCE [LARGE SCALE GENOMIC DNA]</scope>
    <source>
        <strain evidence="3 4">GM4FR</strain>
    </source>
</reference>
<keyword evidence="1" id="KW-0378">Hydrolase</keyword>
<evidence type="ECO:0000313" key="3">
    <source>
        <dbReference type="EMBL" id="OLS60455.1"/>
    </source>
</evidence>
<dbReference type="Proteomes" id="UP000186736">
    <property type="component" value="Unassembled WGS sequence"/>
</dbReference>
<dbReference type="OrthoDB" id="9760188at2"/>
<dbReference type="Pfam" id="PF00795">
    <property type="entry name" value="CN_hydrolase"/>
    <property type="match status" value="1"/>
</dbReference>
<sequence>MKLIAAQIACVPGDVEHNLDKHVDIIEIAASLGADAIVFPELSLTGYEPRLAEVLAMQPEDERLDVFQWLSDRFGLLIAVGAPIRKAGGNRIGMLVFQPELPRSLYCKQRLHPDELPFFLPGAGQSLFTRGDYRLAPAICFESLQAEHAQHAAQAGAQVYFTSVAKSQRGVDSAYGHYPMIAREHGMTVLMANCVGRADDSIAAGQSGVWNAEGLLVAGADAVSEALVVYELGTGEGEVIGLQ</sequence>
<evidence type="ECO:0000256" key="1">
    <source>
        <dbReference type="ARBA" id="ARBA00022801"/>
    </source>
</evidence>
<dbReference type="GO" id="GO:0050126">
    <property type="term" value="F:N-carbamoylputrescine amidase activity"/>
    <property type="evidence" value="ECO:0007669"/>
    <property type="project" value="TreeGrafter"/>
</dbReference>
<protein>
    <recommendedName>
        <fullName evidence="2">CN hydrolase domain-containing protein</fullName>
    </recommendedName>
</protein>
<dbReference type="EMBL" id="MKZO01000047">
    <property type="protein sequence ID" value="OLS60455.1"/>
    <property type="molecule type" value="Genomic_DNA"/>
</dbReference>
<evidence type="ECO:0000313" key="4">
    <source>
        <dbReference type="Proteomes" id="UP000186736"/>
    </source>
</evidence>
<dbReference type="PANTHER" id="PTHR43674:SF2">
    <property type="entry name" value="BETA-UREIDOPROPIONASE"/>
    <property type="match status" value="1"/>
</dbReference>
<dbReference type="Gene3D" id="3.60.110.10">
    <property type="entry name" value="Carbon-nitrogen hydrolase"/>
    <property type="match status" value="1"/>
</dbReference>
<dbReference type="PROSITE" id="PS50263">
    <property type="entry name" value="CN_HYDROLASE"/>
    <property type="match status" value="1"/>
</dbReference>
<proteinExistence type="predicted"/>
<comment type="caution">
    <text evidence="3">The sequence shown here is derived from an EMBL/GenBank/DDBJ whole genome shotgun (WGS) entry which is preliminary data.</text>
</comment>
<feature type="domain" description="CN hydrolase" evidence="2">
    <location>
        <begin position="1"/>
        <end position="234"/>
    </location>
</feature>
<dbReference type="PANTHER" id="PTHR43674">
    <property type="entry name" value="NITRILASE C965.09-RELATED"/>
    <property type="match status" value="1"/>
</dbReference>
<dbReference type="GO" id="GO:0033388">
    <property type="term" value="P:putrescine biosynthetic process from arginine"/>
    <property type="evidence" value="ECO:0007669"/>
    <property type="project" value="TreeGrafter"/>
</dbReference>
<dbReference type="InterPro" id="IPR050345">
    <property type="entry name" value="Aliph_Amidase/BUP"/>
</dbReference>
<organism evidence="3 4">
    <name type="scientific">Pseudomonas putida</name>
    <name type="common">Arthrobacter siderocapsulatus</name>
    <dbReference type="NCBI Taxonomy" id="303"/>
    <lineage>
        <taxon>Bacteria</taxon>
        <taxon>Pseudomonadati</taxon>
        <taxon>Pseudomonadota</taxon>
        <taxon>Gammaproteobacteria</taxon>
        <taxon>Pseudomonadales</taxon>
        <taxon>Pseudomonadaceae</taxon>
        <taxon>Pseudomonas</taxon>
    </lineage>
</organism>
<dbReference type="CDD" id="cd07197">
    <property type="entry name" value="nitrilase"/>
    <property type="match status" value="1"/>
</dbReference>
<gene>
    <name evidence="3" type="ORF">PSEMO_48660</name>
</gene>
<accession>A0A1Q9QZA6</accession>
<dbReference type="AlphaFoldDB" id="A0A1Q9QZA6"/>
<dbReference type="RefSeq" id="WP_075805557.1">
    <property type="nucleotide sequence ID" value="NZ_MKZO01000047.1"/>
</dbReference>
<dbReference type="SUPFAM" id="SSF56317">
    <property type="entry name" value="Carbon-nitrogen hydrolase"/>
    <property type="match status" value="1"/>
</dbReference>
<name>A0A1Q9QZA6_PSEPU</name>
<dbReference type="InterPro" id="IPR003010">
    <property type="entry name" value="C-N_Hydrolase"/>
</dbReference>